<accession>A0ABS7Z6F1</accession>
<evidence type="ECO:0000313" key="1">
    <source>
        <dbReference type="EMBL" id="MCA5004509.1"/>
    </source>
</evidence>
<name>A0ABS7Z6F1_9SPHI</name>
<sequence>MKTYYIFVAIPLILTFLVLGIPQFTGRVFVNNHIEAKPSDWLSALILKTEKAPELPKQHEISSEIKVIKIIGNSNQMSFNNHFRFEKPAPQLETFSINESANIKIRTVQDTLFIEQDKGDFYTSIVFFLKDINRSIIFQNIKNGTVHNYVSNNYKLTFDNCSELTLAYVKDLLGPIDVNNGSSINIFSCNLNKLDLNIDNSMVNVDQINNIDSLNANLTGKSNIKIRNVNHNRFYVENQEQALKNSKINIYPTGNLSYYNLNK</sequence>
<protein>
    <recommendedName>
        <fullName evidence="3">Auto-transporter adhesin head GIN domain-containing protein</fullName>
    </recommendedName>
</protein>
<comment type="caution">
    <text evidence="1">The sequence shown here is derived from an EMBL/GenBank/DDBJ whole genome shotgun (WGS) entry which is preliminary data.</text>
</comment>
<dbReference type="EMBL" id="JADEYP010000006">
    <property type="protein sequence ID" value="MCA5004509.1"/>
    <property type="molecule type" value="Genomic_DNA"/>
</dbReference>
<organism evidence="1 2">
    <name type="scientific">Sphingobacterium bovistauri</name>
    <dbReference type="NCBI Taxonomy" id="2781959"/>
    <lineage>
        <taxon>Bacteria</taxon>
        <taxon>Pseudomonadati</taxon>
        <taxon>Bacteroidota</taxon>
        <taxon>Sphingobacteriia</taxon>
        <taxon>Sphingobacteriales</taxon>
        <taxon>Sphingobacteriaceae</taxon>
        <taxon>Sphingobacterium</taxon>
    </lineage>
</organism>
<proteinExistence type="predicted"/>
<dbReference type="RefSeq" id="WP_225551895.1">
    <property type="nucleotide sequence ID" value="NZ_JADEYP010000006.1"/>
</dbReference>
<evidence type="ECO:0000313" key="2">
    <source>
        <dbReference type="Proteomes" id="UP001165302"/>
    </source>
</evidence>
<evidence type="ECO:0008006" key="3">
    <source>
        <dbReference type="Google" id="ProtNLM"/>
    </source>
</evidence>
<dbReference type="Proteomes" id="UP001165302">
    <property type="component" value="Unassembled WGS sequence"/>
</dbReference>
<gene>
    <name evidence="1" type="ORF">IPZ78_04995</name>
</gene>
<reference evidence="1" key="1">
    <citation type="submission" date="2020-10" db="EMBL/GenBank/DDBJ databases">
        <authorList>
            <person name="Lu T."/>
            <person name="Wang Q."/>
            <person name="Han X."/>
        </authorList>
    </citation>
    <scope>NUCLEOTIDE SEQUENCE</scope>
    <source>
        <strain evidence="1">WQ 366</strain>
    </source>
</reference>
<keyword evidence="2" id="KW-1185">Reference proteome</keyword>